<evidence type="ECO:0000313" key="2">
    <source>
        <dbReference type="EMBL" id="GBP09386.1"/>
    </source>
</evidence>
<feature type="region of interest" description="Disordered" evidence="1">
    <location>
        <begin position="30"/>
        <end position="62"/>
    </location>
</feature>
<dbReference type="Proteomes" id="UP000299102">
    <property type="component" value="Unassembled WGS sequence"/>
</dbReference>
<sequence>MAEETRSGVKVEEVKSLHIKYKVSLKDRRWNSDMPEDGQNRAPRGAGGAAFTTRRGGSARRENARGRCENHIFLPFDVAHAPAGSARGRGSYIERCRMEYACRMRAGVGRCCCADGDIVYVKWENVVV</sequence>
<proteinExistence type="predicted"/>
<dbReference type="EMBL" id="BGZK01000035">
    <property type="protein sequence ID" value="GBP09386.1"/>
    <property type="molecule type" value="Genomic_DNA"/>
</dbReference>
<evidence type="ECO:0000313" key="3">
    <source>
        <dbReference type="Proteomes" id="UP000299102"/>
    </source>
</evidence>
<keyword evidence="3" id="KW-1185">Reference proteome</keyword>
<reference evidence="2 3" key="1">
    <citation type="journal article" date="2019" name="Commun. Biol.">
        <title>The bagworm genome reveals a unique fibroin gene that provides high tensile strength.</title>
        <authorList>
            <person name="Kono N."/>
            <person name="Nakamura H."/>
            <person name="Ohtoshi R."/>
            <person name="Tomita M."/>
            <person name="Numata K."/>
            <person name="Arakawa K."/>
        </authorList>
    </citation>
    <scope>NUCLEOTIDE SEQUENCE [LARGE SCALE GENOMIC DNA]</scope>
</reference>
<protein>
    <submittedName>
        <fullName evidence="2">Uncharacterized protein</fullName>
    </submittedName>
</protein>
<gene>
    <name evidence="2" type="ORF">EVAR_5810_1</name>
</gene>
<comment type="caution">
    <text evidence="2">The sequence shown here is derived from an EMBL/GenBank/DDBJ whole genome shotgun (WGS) entry which is preliminary data.</text>
</comment>
<dbReference type="AlphaFoldDB" id="A0A4C1T5B0"/>
<name>A0A4C1T5B0_EUMVA</name>
<evidence type="ECO:0000256" key="1">
    <source>
        <dbReference type="SAM" id="MobiDB-lite"/>
    </source>
</evidence>
<feature type="compositionally biased region" description="Low complexity" evidence="1">
    <location>
        <begin position="41"/>
        <end position="56"/>
    </location>
</feature>
<organism evidence="2 3">
    <name type="scientific">Eumeta variegata</name>
    <name type="common">Bagworm moth</name>
    <name type="synonym">Eumeta japonica</name>
    <dbReference type="NCBI Taxonomy" id="151549"/>
    <lineage>
        <taxon>Eukaryota</taxon>
        <taxon>Metazoa</taxon>
        <taxon>Ecdysozoa</taxon>
        <taxon>Arthropoda</taxon>
        <taxon>Hexapoda</taxon>
        <taxon>Insecta</taxon>
        <taxon>Pterygota</taxon>
        <taxon>Neoptera</taxon>
        <taxon>Endopterygota</taxon>
        <taxon>Lepidoptera</taxon>
        <taxon>Glossata</taxon>
        <taxon>Ditrysia</taxon>
        <taxon>Tineoidea</taxon>
        <taxon>Psychidae</taxon>
        <taxon>Oiketicinae</taxon>
        <taxon>Eumeta</taxon>
    </lineage>
</organism>
<accession>A0A4C1T5B0</accession>